<evidence type="ECO:0000259" key="5">
    <source>
        <dbReference type="PROSITE" id="PS51007"/>
    </source>
</evidence>
<evidence type="ECO:0000256" key="3">
    <source>
        <dbReference type="ARBA" id="ARBA00023004"/>
    </source>
</evidence>
<dbReference type="SUPFAM" id="SSF46626">
    <property type="entry name" value="Cytochrome c"/>
    <property type="match status" value="2"/>
</dbReference>
<evidence type="ECO:0000313" key="7">
    <source>
        <dbReference type="Proteomes" id="UP001370348"/>
    </source>
</evidence>
<gene>
    <name evidence="6" type="ORF">LZC94_11740</name>
</gene>
<feature type="domain" description="Cytochrome c" evidence="5">
    <location>
        <begin position="196"/>
        <end position="305"/>
    </location>
</feature>
<dbReference type="InterPro" id="IPR051459">
    <property type="entry name" value="Cytochrome_c-type_DH"/>
</dbReference>
<dbReference type="RefSeq" id="WP_394827565.1">
    <property type="nucleotide sequence ID" value="NZ_CP089984.1"/>
</dbReference>
<dbReference type="Proteomes" id="UP001370348">
    <property type="component" value="Chromosome"/>
</dbReference>
<reference evidence="6 7" key="1">
    <citation type="submission" date="2021-12" db="EMBL/GenBank/DDBJ databases">
        <title>Discovery of the Pendulisporaceae a myxobacterial family with distinct sporulation behavior and unique specialized metabolism.</title>
        <authorList>
            <person name="Garcia R."/>
            <person name="Popoff A."/>
            <person name="Bader C.D."/>
            <person name="Loehr J."/>
            <person name="Walesch S."/>
            <person name="Walt C."/>
            <person name="Boldt J."/>
            <person name="Bunk B."/>
            <person name="Haeckl F.J.F.P.J."/>
            <person name="Gunesch A.P."/>
            <person name="Birkelbach J."/>
            <person name="Nuebel U."/>
            <person name="Pietschmann T."/>
            <person name="Bach T."/>
            <person name="Mueller R."/>
        </authorList>
    </citation>
    <scope>NUCLEOTIDE SEQUENCE [LARGE SCALE GENOMIC DNA]</scope>
    <source>
        <strain evidence="6 7">MSr11954</strain>
    </source>
</reference>
<protein>
    <submittedName>
        <fullName evidence="6">Cytochrome c</fullName>
    </submittedName>
</protein>
<keyword evidence="1 4" id="KW-0349">Heme</keyword>
<dbReference type="PANTHER" id="PTHR35008">
    <property type="entry name" value="BLL4482 PROTEIN-RELATED"/>
    <property type="match status" value="1"/>
</dbReference>
<keyword evidence="2 4" id="KW-0479">Metal-binding</keyword>
<evidence type="ECO:0000256" key="4">
    <source>
        <dbReference type="PROSITE-ProRule" id="PRU00433"/>
    </source>
</evidence>
<keyword evidence="7" id="KW-1185">Reference proteome</keyword>
<dbReference type="Pfam" id="PF00034">
    <property type="entry name" value="Cytochrom_C"/>
    <property type="match status" value="1"/>
</dbReference>
<proteinExistence type="predicted"/>
<evidence type="ECO:0000256" key="1">
    <source>
        <dbReference type="ARBA" id="ARBA00022617"/>
    </source>
</evidence>
<dbReference type="InterPro" id="IPR009056">
    <property type="entry name" value="Cyt_c-like_dom"/>
</dbReference>
<accession>A0ABZ2M620</accession>
<dbReference type="PANTHER" id="PTHR35008:SF8">
    <property type="entry name" value="ALCOHOL DEHYDROGENASE CYTOCHROME C SUBUNIT"/>
    <property type="match status" value="1"/>
</dbReference>
<organism evidence="6 7">
    <name type="scientific">Pendulispora albinea</name>
    <dbReference type="NCBI Taxonomy" id="2741071"/>
    <lineage>
        <taxon>Bacteria</taxon>
        <taxon>Pseudomonadati</taxon>
        <taxon>Myxococcota</taxon>
        <taxon>Myxococcia</taxon>
        <taxon>Myxococcales</taxon>
        <taxon>Sorangiineae</taxon>
        <taxon>Pendulisporaceae</taxon>
        <taxon>Pendulispora</taxon>
    </lineage>
</organism>
<dbReference type="PROSITE" id="PS51007">
    <property type="entry name" value="CYTC"/>
    <property type="match status" value="2"/>
</dbReference>
<keyword evidence="3 4" id="KW-0408">Iron</keyword>
<evidence type="ECO:0000313" key="6">
    <source>
        <dbReference type="EMBL" id="WXB17923.1"/>
    </source>
</evidence>
<dbReference type="InterPro" id="IPR036909">
    <property type="entry name" value="Cyt_c-like_dom_sf"/>
</dbReference>
<evidence type="ECO:0000256" key="2">
    <source>
        <dbReference type="ARBA" id="ARBA00022723"/>
    </source>
</evidence>
<dbReference type="Gene3D" id="1.10.760.10">
    <property type="entry name" value="Cytochrome c-like domain"/>
    <property type="match status" value="1"/>
</dbReference>
<feature type="domain" description="Cytochrome c" evidence="5">
    <location>
        <begin position="43"/>
        <end position="159"/>
    </location>
</feature>
<name>A0ABZ2M620_9BACT</name>
<sequence>MKKVLIGIGGLLALAILALVVKFFVLSPVVRAAPDVHAPTSAEAIARGKYLADHVAQCTTCHSTVDEKVPGDVVVEAKRGAGRMYPKEAGFPGNIRALNLTPDKETGIGSWTDGEVLRAMREGIGRDGRALFPLMPYQNFANLTDEDALAIIAYLRSLPAIKNDPGPATQIDFPVSMFIRAAPKPVEAPPPPPPADPVGRGLWLIQMESCGMCHDTMDSRHQPIEGKHLAGGQEFKIAAGTVYASNITSDKSTGIGAYTDEELLKVLNEGVTKNGRPLYLMPWAALKGLTDDDKRAIVAALRTIPPVNNTVPASAIR</sequence>
<dbReference type="EMBL" id="CP089984">
    <property type="protein sequence ID" value="WXB17923.1"/>
    <property type="molecule type" value="Genomic_DNA"/>
</dbReference>